<keyword evidence="2" id="KW-0813">Transport</keyword>
<feature type="transmembrane region" description="Helical" evidence="6">
    <location>
        <begin position="139"/>
        <end position="157"/>
    </location>
</feature>
<dbReference type="Pfam" id="PF07690">
    <property type="entry name" value="MFS_1"/>
    <property type="match status" value="1"/>
</dbReference>
<dbReference type="SUPFAM" id="SSF103473">
    <property type="entry name" value="MFS general substrate transporter"/>
    <property type="match status" value="1"/>
</dbReference>
<evidence type="ECO:0000256" key="3">
    <source>
        <dbReference type="ARBA" id="ARBA00022692"/>
    </source>
</evidence>
<dbReference type="Gene3D" id="1.20.1720.10">
    <property type="entry name" value="Multidrug resistance protein D"/>
    <property type="match status" value="1"/>
</dbReference>
<dbReference type="PANTHER" id="PTHR23501">
    <property type="entry name" value="MAJOR FACILITATOR SUPERFAMILY"/>
    <property type="match status" value="1"/>
</dbReference>
<feature type="transmembrane region" description="Helical" evidence="6">
    <location>
        <begin position="200"/>
        <end position="219"/>
    </location>
</feature>
<evidence type="ECO:0000259" key="7">
    <source>
        <dbReference type="PROSITE" id="PS50850"/>
    </source>
</evidence>
<accession>A0ABU0RAL8</accession>
<gene>
    <name evidence="8" type="ORF">QFZ26_002679</name>
</gene>
<feature type="transmembrane region" description="Helical" evidence="6">
    <location>
        <begin position="50"/>
        <end position="69"/>
    </location>
</feature>
<evidence type="ECO:0000256" key="6">
    <source>
        <dbReference type="SAM" id="Phobius"/>
    </source>
</evidence>
<feature type="transmembrane region" description="Helical" evidence="6">
    <location>
        <begin position="435"/>
        <end position="455"/>
    </location>
</feature>
<reference evidence="8 9" key="1">
    <citation type="submission" date="2023-07" db="EMBL/GenBank/DDBJ databases">
        <title>Comparative genomics of wheat-associated soil bacteria to identify genetic determinants of phenazine resistance.</title>
        <authorList>
            <person name="Mouncey N."/>
        </authorList>
    </citation>
    <scope>NUCLEOTIDE SEQUENCE [LARGE SCALE GENOMIC DNA]</scope>
    <source>
        <strain evidence="8 9">V3I3</strain>
    </source>
</reference>
<keyword evidence="3 6" id="KW-0812">Transmembrane</keyword>
<evidence type="ECO:0000256" key="5">
    <source>
        <dbReference type="ARBA" id="ARBA00023136"/>
    </source>
</evidence>
<name>A0ABU0RAL8_9MICO</name>
<sequence length="482" mass="50186">MTEQAAVGFRSERGPVLIAVMLSTGLIAIDATILATAVPSIVADIGGFAQFPWLFSIYLLAQAVSVPVYSKLADTVGRKPIMLIGIGLFLVGSVLCGFAWDMTSLIVFRAVQGLGAGAVLPVSITITGDIYSVRERARVQGYIASVWAVSSVLGPTLGGLFAEFASWRWIFWVNIPLCVIAALMLLRAYHEKVGRENHRIDVAGATVLTVALTLLILAVLEGGQAWAWDSWQSIAAFTVGGLLLVAFALIERRAAEPVLPLWLFSRRLIVTTSLISLGVGAVLIGLTSYVPTFLEVSAGTSPLISGLAVAALTLGWPIAASQSGRLFLRIGFRRTALIGLAVAVLGAASLVVVSFTPNPWTAALACFIVGLGLGLVASPTLIAAQSSVPWTERGVVTGANMFLRSVGSAVGVAIFGAVANGVIARSGLGEHSPVAIQSASTAVFIAVLVAAFATIAGGLAMPQAHVDDVEHRPVESTAVDEH</sequence>
<comment type="subcellular location">
    <subcellularLocation>
        <location evidence="1">Cell inner membrane</location>
        <topology evidence="1">Multi-pass membrane protein</topology>
    </subcellularLocation>
</comment>
<organism evidence="8 9">
    <name type="scientific">Agromyces ramosus</name>
    <dbReference type="NCBI Taxonomy" id="33879"/>
    <lineage>
        <taxon>Bacteria</taxon>
        <taxon>Bacillati</taxon>
        <taxon>Actinomycetota</taxon>
        <taxon>Actinomycetes</taxon>
        <taxon>Micrococcales</taxon>
        <taxon>Microbacteriaceae</taxon>
        <taxon>Agromyces</taxon>
    </lineage>
</organism>
<feature type="transmembrane region" description="Helical" evidence="6">
    <location>
        <begin position="169"/>
        <end position="188"/>
    </location>
</feature>
<dbReference type="Proteomes" id="UP001239083">
    <property type="component" value="Unassembled WGS sequence"/>
</dbReference>
<dbReference type="InterPro" id="IPR036259">
    <property type="entry name" value="MFS_trans_sf"/>
</dbReference>
<evidence type="ECO:0000313" key="9">
    <source>
        <dbReference type="Proteomes" id="UP001239083"/>
    </source>
</evidence>
<dbReference type="Gene3D" id="1.20.1250.20">
    <property type="entry name" value="MFS general substrate transporter like domains"/>
    <property type="match status" value="1"/>
</dbReference>
<dbReference type="PANTHER" id="PTHR23501:SF191">
    <property type="entry name" value="VACUOLAR BASIC AMINO ACID TRANSPORTER 4"/>
    <property type="match status" value="1"/>
</dbReference>
<keyword evidence="9" id="KW-1185">Reference proteome</keyword>
<dbReference type="CDD" id="cd17502">
    <property type="entry name" value="MFS_Azr1_MDR_like"/>
    <property type="match status" value="1"/>
</dbReference>
<evidence type="ECO:0000256" key="4">
    <source>
        <dbReference type="ARBA" id="ARBA00022989"/>
    </source>
</evidence>
<feature type="transmembrane region" description="Helical" evidence="6">
    <location>
        <begin position="81"/>
        <end position="100"/>
    </location>
</feature>
<feature type="transmembrane region" description="Helical" evidence="6">
    <location>
        <begin position="16"/>
        <end position="38"/>
    </location>
</feature>
<dbReference type="PRINTS" id="PR01036">
    <property type="entry name" value="TCRTETB"/>
</dbReference>
<proteinExistence type="predicted"/>
<dbReference type="InterPro" id="IPR020846">
    <property type="entry name" value="MFS_dom"/>
</dbReference>
<keyword evidence="5 6" id="KW-0472">Membrane</keyword>
<evidence type="ECO:0000256" key="2">
    <source>
        <dbReference type="ARBA" id="ARBA00022448"/>
    </source>
</evidence>
<feature type="domain" description="Major facilitator superfamily (MFS) profile" evidence="7">
    <location>
        <begin position="16"/>
        <end position="465"/>
    </location>
</feature>
<evidence type="ECO:0000256" key="1">
    <source>
        <dbReference type="ARBA" id="ARBA00004429"/>
    </source>
</evidence>
<comment type="caution">
    <text evidence="8">The sequence shown here is derived from an EMBL/GenBank/DDBJ whole genome shotgun (WGS) entry which is preliminary data.</text>
</comment>
<dbReference type="EMBL" id="JAUSYY010000001">
    <property type="protein sequence ID" value="MDQ0895124.1"/>
    <property type="molecule type" value="Genomic_DNA"/>
</dbReference>
<keyword evidence="4 6" id="KW-1133">Transmembrane helix</keyword>
<dbReference type="InterPro" id="IPR011701">
    <property type="entry name" value="MFS"/>
</dbReference>
<feature type="transmembrane region" description="Helical" evidence="6">
    <location>
        <begin position="270"/>
        <end position="290"/>
    </location>
</feature>
<protein>
    <submittedName>
        <fullName evidence="8">EmrB/QacA subfamily drug resistance transporter</fullName>
    </submittedName>
</protein>
<feature type="transmembrane region" description="Helical" evidence="6">
    <location>
        <begin position="106"/>
        <end position="127"/>
    </location>
</feature>
<feature type="transmembrane region" description="Helical" evidence="6">
    <location>
        <begin position="362"/>
        <end position="382"/>
    </location>
</feature>
<feature type="transmembrane region" description="Helical" evidence="6">
    <location>
        <begin position="337"/>
        <end position="356"/>
    </location>
</feature>
<evidence type="ECO:0000313" key="8">
    <source>
        <dbReference type="EMBL" id="MDQ0895124.1"/>
    </source>
</evidence>
<feature type="transmembrane region" description="Helical" evidence="6">
    <location>
        <begin position="231"/>
        <end position="250"/>
    </location>
</feature>
<feature type="transmembrane region" description="Helical" evidence="6">
    <location>
        <begin position="402"/>
        <end position="423"/>
    </location>
</feature>
<feature type="transmembrane region" description="Helical" evidence="6">
    <location>
        <begin position="296"/>
        <end position="316"/>
    </location>
</feature>
<dbReference type="PROSITE" id="PS50850">
    <property type="entry name" value="MFS"/>
    <property type="match status" value="1"/>
</dbReference>